<evidence type="ECO:0000313" key="2">
    <source>
        <dbReference type="Proteomes" id="UP000801492"/>
    </source>
</evidence>
<gene>
    <name evidence="1" type="ORF">ILUMI_10349</name>
</gene>
<protein>
    <recommendedName>
        <fullName evidence="3">Endonuclease/exonuclease/phosphatase domain-containing protein</fullName>
    </recommendedName>
</protein>
<dbReference type="OrthoDB" id="5549358at2759"/>
<evidence type="ECO:0008006" key="3">
    <source>
        <dbReference type="Google" id="ProtNLM"/>
    </source>
</evidence>
<proteinExistence type="predicted"/>
<dbReference type="Gene3D" id="3.60.10.10">
    <property type="entry name" value="Endonuclease/exonuclease/phosphatase"/>
    <property type="match status" value="1"/>
</dbReference>
<organism evidence="1 2">
    <name type="scientific">Ignelater luminosus</name>
    <name type="common">Cucubano</name>
    <name type="synonym">Pyrophorus luminosus</name>
    <dbReference type="NCBI Taxonomy" id="2038154"/>
    <lineage>
        <taxon>Eukaryota</taxon>
        <taxon>Metazoa</taxon>
        <taxon>Ecdysozoa</taxon>
        <taxon>Arthropoda</taxon>
        <taxon>Hexapoda</taxon>
        <taxon>Insecta</taxon>
        <taxon>Pterygota</taxon>
        <taxon>Neoptera</taxon>
        <taxon>Endopterygota</taxon>
        <taxon>Coleoptera</taxon>
        <taxon>Polyphaga</taxon>
        <taxon>Elateriformia</taxon>
        <taxon>Elateroidea</taxon>
        <taxon>Elateridae</taxon>
        <taxon>Agrypninae</taxon>
        <taxon>Pyrophorini</taxon>
        <taxon>Ignelater</taxon>
    </lineage>
</organism>
<reference evidence="1" key="1">
    <citation type="submission" date="2019-08" db="EMBL/GenBank/DDBJ databases">
        <title>The genome of the North American firefly Photinus pyralis.</title>
        <authorList>
            <consortium name="Photinus pyralis genome working group"/>
            <person name="Fallon T.R."/>
            <person name="Sander Lower S.E."/>
            <person name="Weng J.-K."/>
        </authorList>
    </citation>
    <scope>NUCLEOTIDE SEQUENCE</scope>
    <source>
        <strain evidence="1">TRF0915ILg1</strain>
        <tissue evidence="1">Whole body</tissue>
    </source>
</reference>
<dbReference type="Proteomes" id="UP000801492">
    <property type="component" value="Unassembled WGS sequence"/>
</dbReference>
<sequence>MGKTEKLILAKLKPGKQKQKGKETETARLGIWNVRSVSEKEQKLAEEMERSQIDYLGTSETKTKERGCVQINKDCEMYWSGVEKRVKQKRKVELRKKEIWTLIIIVYALTEDLSNKEEECFHETLQDTVDNGGNNIVIMGDLNGRTGHDNSNREMIMGKEEEKTKTNKGKRLIHFCVENNLIFSNTFRHKRKNTLEKKSP</sequence>
<comment type="caution">
    <text evidence="1">The sequence shown here is derived from an EMBL/GenBank/DDBJ whole genome shotgun (WGS) entry which is preliminary data.</text>
</comment>
<name>A0A8K0GBJ9_IGNLU</name>
<dbReference type="SUPFAM" id="SSF56219">
    <property type="entry name" value="DNase I-like"/>
    <property type="match status" value="1"/>
</dbReference>
<dbReference type="EMBL" id="VTPC01005629">
    <property type="protein sequence ID" value="KAF2895827.1"/>
    <property type="molecule type" value="Genomic_DNA"/>
</dbReference>
<dbReference type="AlphaFoldDB" id="A0A8K0GBJ9"/>
<evidence type="ECO:0000313" key="1">
    <source>
        <dbReference type="EMBL" id="KAF2895827.1"/>
    </source>
</evidence>
<dbReference type="InterPro" id="IPR036691">
    <property type="entry name" value="Endo/exonu/phosph_ase_sf"/>
</dbReference>
<keyword evidence="2" id="KW-1185">Reference proteome</keyword>
<accession>A0A8K0GBJ9</accession>